<evidence type="ECO:0000313" key="2">
    <source>
        <dbReference type="Proteomes" id="UP000029507"/>
    </source>
</evidence>
<organism evidence="1 2">
    <name type="scientific">Paenibacillus stellifer</name>
    <dbReference type="NCBI Taxonomy" id="169760"/>
    <lineage>
        <taxon>Bacteria</taxon>
        <taxon>Bacillati</taxon>
        <taxon>Bacillota</taxon>
        <taxon>Bacilli</taxon>
        <taxon>Bacillales</taxon>
        <taxon>Paenibacillaceae</taxon>
        <taxon>Paenibacillus</taxon>
    </lineage>
</organism>
<gene>
    <name evidence="1" type="ORF">PSTEL_14820</name>
</gene>
<sequence>MENTENSLTLGFALVTPSGLKFENVFYTNGMMIKHGWFELAQREEGWQIPILYDSKDLTRIMLLDIDSTKGAFQIEDASQKIDSEMRELYFSAIASLKVQLRHNKNK</sequence>
<keyword evidence="2" id="KW-1185">Reference proteome</keyword>
<accession>A0A089LRI0</accession>
<protein>
    <submittedName>
        <fullName evidence="1">Uncharacterized protein</fullName>
    </submittedName>
</protein>
<dbReference type="EMBL" id="CP009286">
    <property type="protein sequence ID" value="AIQ64161.1"/>
    <property type="molecule type" value="Genomic_DNA"/>
</dbReference>
<dbReference type="OrthoDB" id="2627157at2"/>
<dbReference type="Proteomes" id="UP000029507">
    <property type="component" value="Chromosome"/>
</dbReference>
<reference evidence="1 2" key="1">
    <citation type="submission" date="2014-08" db="EMBL/GenBank/DDBJ databases">
        <title>Comparative genomics of the Paenibacillus odorifer group.</title>
        <authorList>
            <person name="den Bakker H.C."/>
            <person name="Tsai Y.-C."/>
            <person name="Martin N."/>
            <person name="Korlach J."/>
            <person name="Wiedmann M."/>
        </authorList>
    </citation>
    <scope>NUCLEOTIDE SEQUENCE [LARGE SCALE GENOMIC DNA]</scope>
    <source>
        <strain evidence="1 2">DSM 14472</strain>
    </source>
</reference>
<name>A0A089LRI0_9BACL</name>
<dbReference type="AlphaFoldDB" id="A0A089LRI0"/>
<proteinExistence type="predicted"/>
<evidence type="ECO:0000313" key="1">
    <source>
        <dbReference type="EMBL" id="AIQ64161.1"/>
    </source>
</evidence>
<dbReference type="HOGENOM" id="CLU_2207452_0_0_9"/>
<dbReference type="KEGG" id="pste:PSTEL_14820"/>